<evidence type="ECO:0000259" key="9">
    <source>
        <dbReference type="Pfam" id="PF00266"/>
    </source>
</evidence>
<keyword evidence="4" id="KW-0479">Metal-binding</keyword>
<dbReference type="EMBL" id="JBFNFH010000001">
    <property type="protein sequence ID" value="MFM1524135.1"/>
    <property type="molecule type" value="Genomic_DNA"/>
</dbReference>
<proteinExistence type="inferred from homology"/>
<dbReference type="InterPro" id="IPR015422">
    <property type="entry name" value="PyrdxlP-dep_Trfase_small"/>
</dbReference>
<evidence type="ECO:0000256" key="2">
    <source>
        <dbReference type="ARBA" id="ARBA00006490"/>
    </source>
</evidence>
<accession>A0ABW9F3W5</accession>
<reference evidence="10 11" key="1">
    <citation type="journal article" date="2024" name="Front. Microbiol.">
        <title>Pangenomic and biochemical analyses of Helcococcus ovis reveal widespread tetracycline resistance and a novel bacterial species, Helcococcus bovis.</title>
        <authorList>
            <person name="Cunha F."/>
            <person name="Zhai Y."/>
            <person name="Casaro S."/>
            <person name="Jones K.L."/>
            <person name="Hernandez M."/>
            <person name="Bisinotto R.S."/>
            <person name="Kariyawasam S."/>
            <person name="Brown M.B."/>
            <person name="Phillips A."/>
            <person name="Jeong K.C."/>
            <person name="Galvao K.N."/>
        </authorList>
    </citation>
    <scope>NUCLEOTIDE SEQUENCE [LARGE SCALE GENOMIC DNA]</scope>
    <source>
        <strain evidence="10 11">KG197</strain>
    </source>
</reference>
<name>A0ABW9F3W5_9FIRM</name>
<evidence type="ECO:0000313" key="11">
    <source>
        <dbReference type="Proteomes" id="UP001629536"/>
    </source>
</evidence>
<evidence type="ECO:0000256" key="7">
    <source>
        <dbReference type="ARBA" id="ARBA00023014"/>
    </source>
</evidence>
<dbReference type="InterPro" id="IPR015421">
    <property type="entry name" value="PyrdxlP-dep_Trfase_major"/>
</dbReference>
<evidence type="ECO:0000256" key="4">
    <source>
        <dbReference type="ARBA" id="ARBA00022723"/>
    </source>
</evidence>
<feature type="domain" description="Aminotransferase class V" evidence="9">
    <location>
        <begin position="2"/>
        <end position="348"/>
    </location>
</feature>
<gene>
    <name evidence="10" type="ORF">ABGF40_00425</name>
</gene>
<dbReference type="SUPFAM" id="SSF53383">
    <property type="entry name" value="PLP-dependent transferases"/>
    <property type="match status" value="1"/>
</dbReference>
<keyword evidence="5" id="KW-0663">Pyridoxal phosphate</keyword>
<comment type="caution">
    <text evidence="10">The sequence shown here is derived from an EMBL/GenBank/DDBJ whole genome shotgun (WGS) entry which is preliminary data.</text>
</comment>
<evidence type="ECO:0000256" key="6">
    <source>
        <dbReference type="ARBA" id="ARBA00023004"/>
    </source>
</evidence>
<evidence type="ECO:0000256" key="3">
    <source>
        <dbReference type="ARBA" id="ARBA00022679"/>
    </source>
</evidence>
<dbReference type="PIRSF" id="PIRSF005572">
    <property type="entry name" value="NifS"/>
    <property type="match status" value="1"/>
</dbReference>
<keyword evidence="7" id="KW-0411">Iron-sulfur</keyword>
<dbReference type="InterPro" id="IPR015424">
    <property type="entry name" value="PyrdxlP-dep_Trfase"/>
</dbReference>
<dbReference type="Pfam" id="PF00266">
    <property type="entry name" value="Aminotran_5"/>
    <property type="match status" value="1"/>
</dbReference>
<comment type="catalytic activity">
    <reaction evidence="8">
        <text>(sulfur carrier)-H + L-cysteine = (sulfur carrier)-SH + L-alanine</text>
        <dbReference type="Rhea" id="RHEA:43892"/>
        <dbReference type="Rhea" id="RHEA-COMP:14737"/>
        <dbReference type="Rhea" id="RHEA-COMP:14739"/>
        <dbReference type="ChEBI" id="CHEBI:29917"/>
        <dbReference type="ChEBI" id="CHEBI:35235"/>
        <dbReference type="ChEBI" id="CHEBI:57972"/>
        <dbReference type="ChEBI" id="CHEBI:64428"/>
        <dbReference type="EC" id="2.8.1.7"/>
    </reaction>
</comment>
<evidence type="ECO:0000256" key="5">
    <source>
        <dbReference type="ARBA" id="ARBA00022898"/>
    </source>
</evidence>
<evidence type="ECO:0000313" key="10">
    <source>
        <dbReference type="EMBL" id="MFM1524135.1"/>
    </source>
</evidence>
<dbReference type="InterPro" id="IPR016454">
    <property type="entry name" value="Cysteine_dSase"/>
</dbReference>
<comment type="similarity">
    <text evidence="2">Belongs to the class-V pyridoxal-phosphate-dependent aminotransferase family. NifS/IscS subfamily.</text>
</comment>
<keyword evidence="3" id="KW-0808">Transferase</keyword>
<protein>
    <submittedName>
        <fullName evidence="10">Cysteine desulfurase family protein</fullName>
    </submittedName>
</protein>
<evidence type="ECO:0000256" key="8">
    <source>
        <dbReference type="ARBA" id="ARBA00050776"/>
    </source>
</evidence>
<dbReference type="PANTHER" id="PTHR11601">
    <property type="entry name" value="CYSTEINE DESULFURYLASE FAMILY MEMBER"/>
    <property type="match status" value="1"/>
</dbReference>
<organism evidence="10 11">
    <name type="scientific">Helcococcus bovis</name>
    <dbReference type="NCBI Taxonomy" id="3153252"/>
    <lineage>
        <taxon>Bacteria</taxon>
        <taxon>Bacillati</taxon>
        <taxon>Bacillota</taxon>
        <taxon>Tissierellia</taxon>
        <taxon>Tissierellales</taxon>
        <taxon>Peptoniphilaceae</taxon>
        <taxon>Helcococcus</taxon>
    </lineage>
</organism>
<dbReference type="RefSeq" id="WP_408126070.1">
    <property type="nucleotide sequence ID" value="NZ_JBFNFH010000001.1"/>
</dbReference>
<dbReference type="Gene3D" id="1.10.260.50">
    <property type="match status" value="1"/>
</dbReference>
<dbReference type="InterPro" id="IPR000192">
    <property type="entry name" value="Aminotrans_V_dom"/>
</dbReference>
<dbReference type="Proteomes" id="UP001629536">
    <property type="component" value="Unassembled WGS sequence"/>
</dbReference>
<dbReference type="PANTHER" id="PTHR11601:SF34">
    <property type="entry name" value="CYSTEINE DESULFURASE"/>
    <property type="match status" value="1"/>
</dbReference>
<keyword evidence="11" id="KW-1185">Reference proteome</keyword>
<evidence type="ECO:0000256" key="1">
    <source>
        <dbReference type="ARBA" id="ARBA00001933"/>
    </source>
</evidence>
<dbReference type="Gene3D" id="3.90.1150.10">
    <property type="entry name" value="Aspartate Aminotransferase, domain 1"/>
    <property type="match status" value="1"/>
</dbReference>
<comment type="cofactor">
    <cofactor evidence="1">
        <name>pyridoxal 5'-phosphate</name>
        <dbReference type="ChEBI" id="CHEBI:597326"/>
    </cofactor>
</comment>
<dbReference type="Gene3D" id="3.40.640.10">
    <property type="entry name" value="Type I PLP-dependent aspartate aminotransferase-like (Major domain)"/>
    <property type="match status" value="1"/>
</dbReference>
<keyword evidence="6" id="KW-0408">Iron</keyword>
<sequence>MTYLDYAASSLKRKDVLQDLINKIEEYDGNPSSTHTLGRKSNKYLEEARKIIAGSINSSPKDVFFTSGASESNNMVIKNFDDENFEIISSMIEHKSVLESLKNVDSKVILIDSQNSGRIALEDLVSKITEKTKLVCLIYVNNETGIIQPVEEVGNYLKDKNIWFHVDAVQALGHIDIDVNKLNCDSMSLSGHKLGGMNGFGIIYLKNRIKPLINGGNQEKSQRAGTSNLLAAMSMAKSIELTIKERDRIWNVKEYFIEELKNIPFEINGDQKYSTNHIVNIYFPFAKSDLLLTYLDMNNIYVSSGSACLAGALEPSYVIENMYDKERAKRSIRFSFGYSNTKEEIDKVIKILTEFYERKSFK</sequence>